<dbReference type="EnsemblMetazoa" id="ACHR008294-RA">
    <property type="protein sequence ID" value="ACHR008294-PA"/>
    <property type="gene ID" value="ACHR008294"/>
</dbReference>
<reference evidence="4" key="1">
    <citation type="submission" date="2013-03" db="EMBL/GenBank/DDBJ databases">
        <title>The Genome Sequence of Anopheles christyi ACHKN1017.</title>
        <authorList>
            <consortium name="The Broad Institute Genomics Platform"/>
            <person name="Neafsey D.E."/>
            <person name="Besansky N."/>
            <person name="Walker B."/>
            <person name="Young S.K."/>
            <person name="Zeng Q."/>
            <person name="Gargeya S."/>
            <person name="Fitzgerald M."/>
            <person name="Haas B."/>
            <person name="Abouelleil A."/>
            <person name="Allen A.W."/>
            <person name="Alvarado L."/>
            <person name="Arachchi H.M."/>
            <person name="Berlin A.M."/>
            <person name="Chapman S.B."/>
            <person name="Gainer-Dewar J."/>
            <person name="Goldberg J."/>
            <person name="Griggs A."/>
            <person name="Gujja S."/>
            <person name="Hansen M."/>
            <person name="Howarth C."/>
            <person name="Imamovic A."/>
            <person name="Ireland A."/>
            <person name="Larimer J."/>
            <person name="McCowan C."/>
            <person name="Murphy C."/>
            <person name="Pearson M."/>
            <person name="Poon T.W."/>
            <person name="Priest M."/>
            <person name="Roberts A."/>
            <person name="Saif S."/>
            <person name="Shea T."/>
            <person name="Sisk P."/>
            <person name="Sykes S."/>
            <person name="Wortman J."/>
            <person name="Nusbaum C."/>
            <person name="Birren B."/>
        </authorList>
    </citation>
    <scope>NUCLEOTIDE SEQUENCE [LARGE SCALE GENOMIC DNA]</scope>
    <source>
        <strain evidence="4">ACHKN1017</strain>
    </source>
</reference>
<protein>
    <recommendedName>
        <fullName evidence="2">Chitin-binding type-2 domain-containing protein</fullName>
    </recommendedName>
</protein>
<dbReference type="PROSITE" id="PS50940">
    <property type="entry name" value="CHIT_BIND_II"/>
    <property type="match status" value="1"/>
</dbReference>
<dbReference type="GO" id="GO:0005576">
    <property type="term" value="C:extracellular region"/>
    <property type="evidence" value="ECO:0007669"/>
    <property type="project" value="InterPro"/>
</dbReference>
<dbReference type="PANTHER" id="PTHR22933">
    <property type="entry name" value="FI18007P1-RELATED"/>
    <property type="match status" value="1"/>
</dbReference>
<feature type="domain" description="Chitin-binding type-2" evidence="2">
    <location>
        <begin position="25"/>
        <end position="82"/>
    </location>
</feature>
<dbReference type="AlphaFoldDB" id="A0A182KC07"/>
<dbReference type="Proteomes" id="UP000075881">
    <property type="component" value="Unassembled WGS sequence"/>
</dbReference>
<keyword evidence="4" id="KW-1185">Reference proteome</keyword>
<feature type="compositionally biased region" description="Polar residues" evidence="1">
    <location>
        <begin position="162"/>
        <end position="177"/>
    </location>
</feature>
<reference evidence="3" key="2">
    <citation type="submission" date="2020-05" db="UniProtKB">
        <authorList>
            <consortium name="EnsemblMetazoa"/>
        </authorList>
    </citation>
    <scope>IDENTIFICATION</scope>
    <source>
        <strain evidence="3">ACHKN1017</strain>
    </source>
</reference>
<accession>A0A182KC07</accession>
<dbReference type="SUPFAM" id="SSF57625">
    <property type="entry name" value="Invertebrate chitin-binding proteins"/>
    <property type="match status" value="1"/>
</dbReference>
<dbReference type="InterPro" id="IPR052976">
    <property type="entry name" value="Scoloptoxin-like"/>
</dbReference>
<dbReference type="VEuPathDB" id="VectorBase:ACHR008294"/>
<evidence type="ECO:0000259" key="2">
    <source>
        <dbReference type="PROSITE" id="PS50940"/>
    </source>
</evidence>
<evidence type="ECO:0000256" key="1">
    <source>
        <dbReference type="SAM" id="MobiDB-lite"/>
    </source>
</evidence>
<feature type="region of interest" description="Disordered" evidence="1">
    <location>
        <begin position="478"/>
        <end position="515"/>
    </location>
</feature>
<dbReference type="Gene3D" id="2.170.140.10">
    <property type="entry name" value="Chitin binding domain"/>
    <property type="match status" value="1"/>
</dbReference>
<organism evidence="3 4">
    <name type="scientific">Anopheles christyi</name>
    <dbReference type="NCBI Taxonomy" id="43041"/>
    <lineage>
        <taxon>Eukaryota</taxon>
        <taxon>Metazoa</taxon>
        <taxon>Ecdysozoa</taxon>
        <taxon>Arthropoda</taxon>
        <taxon>Hexapoda</taxon>
        <taxon>Insecta</taxon>
        <taxon>Pterygota</taxon>
        <taxon>Neoptera</taxon>
        <taxon>Endopterygota</taxon>
        <taxon>Diptera</taxon>
        <taxon>Nematocera</taxon>
        <taxon>Culicoidea</taxon>
        <taxon>Culicidae</taxon>
        <taxon>Anophelinae</taxon>
        <taxon>Anopheles</taxon>
    </lineage>
</organism>
<dbReference type="InterPro" id="IPR002557">
    <property type="entry name" value="Chitin-bd_dom"/>
</dbReference>
<dbReference type="InterPro" id="IPR036508">
    <property type="entry name" value="Chitin-bd_dom_sf"/>
</dbReference>
<dbReference type="GO" id="GO:0008061">
    <property type="term" value="F:chitin binding"/>
    <property type="evidence" value="ECO:0007669"/>
    <property type="project" value="InterPro"/>
</dbReference>
<proteinExistence type="predicted"/>
<feature type="region of interest" description="Disordered" evidence="1">
    <location>
        <begin position="149"/>
        <end position="180"/>
    </location>
</feature>
<dbReference type="PANTHER" id="PTHR22933:SF42">
    <property type="entry name" value="FI18455P1-RELATED"/>
    <property type="match status" value="1"/>
</dbReference>
<feature type="compositionally biased region" description="Polar residues" evidence="1">
    <location>
        <begin position="490"/>
        <end position="515"/>
    </location>
</feature>
<sequence length="515" mass="57514">MDSYQGLVGRPGIDFPVLTHIPKTVFDCKNHGNGYFADLETRCQVFHICDDGKKISFLCPNGTIFRQLDLICDWWFKVDCAATPNHFAESTEMLSQAKKARLQSKHPVPQPINQSDERLTVSIQDKRLLLGSTSHVRQQQLLPKTPVRNMPAFNRRTDRSNSAESTGIENDGINNKRNVNRKDDADKIAYTTDEIQDTAQSASFASIAKKMLNTYYTQDQLFKDQTIANKLRRTEANDEGSHRDYLSALQLSKDARVENNSNSNRNAKNYMPYTTARKLNLNSKVTQFYTPTVPTFTTSTRTATVGIVTEDAMVTTKATTINGFSNDGVGGSVEPQSFENYEVLDFSDVTTTTTNSNPTTDVETTMQDTSTIPTTTVYNNAEYNKVTDKTDEVSRKQGKSLSIKFITNSRNELADEVNSELGAPASSMLLEDDEQLQRAQSESILASHNNRPIYERNKYSVISLHNFKENSVTAETFSTTSANNTQTATIQPSENDSQQQSRGGVPSSRTTMSYT</sequence>
<dbReference type="STRING" id="43041.A0A182KC07"/>
<dbReference type="Pfam" id="PF01607">
    <property type="entry name" value="CBM_14"/>
    <property type="match status" value="1"/>
</dbReference>
<evidence type="ECO:0000313" key="4">
    <source>
        <dbReference type="Proteomes" id="UP000075881"/>
    </source>
</evidence>
<evidence type="ECO:0000313" key="3">
    <source>
        <dbReference type="EnsemblMetazoa" id="ACHR008294-PA"/>
    </source>
</evidence>
<name>A0A182KC07_9DIPT</name>
<dbReference type="SMART" id="SM00494">
    <property type="entry name" value="ChtBD2"/>
    <property type="match status" value="1"/>
</dbReference>
<feature type="compositionally biased region" description="Low complexity" evidence="1">
    <location>
        <begin position="478"/>
        <end position="489"/>
    </location>
</feature>